<dbReference type="NCBIfam" id="TIGR00254">
    <property type="entry name" value="GGDEF"/>
    <property type="match status" value="1"/>
</dbReference>
<dbReference type="Pfam" id="PF08448">
    <property type="entry name" value="PAS_4"/>
    <property type="match status" value="1"/>
</dbReference>
<dbReference type="InterPro" id="IPR029787">
    <property type="entry name" value="Nucleotide_cyclase"/>
</dbReference>
<dbReference type="CDD" id="cd01949">
    <property type="entry name" value="GGDEF"/>
    <property type="match status" value="1"/>
</dbReference>
<feature type="domain" description="PAC" evidence="4">
    <location>
        <begin position="502"/>
        <end position="553"/>
    </location>
</feature>
<evidence type="ECO:0000259" key="4">
    <source>
        <dbReference type="PROSITE" id="PS50113"/>
    </source>
</evidence>
<feature type="coiled-coil region" evidence="1">
    <location>
        <begin position="544"/>
        <end position="571"/>
    </location>
</feature>
<dbReference type="NCBIfam" id="TIGR00229">
    <property type="entry name" value="sensory_box"/>
    <property type="match status" value="1"/>
</dbReference>
<evidence type="ECO:0000313" key="6">
    <source>
        <dbReference type="EMBL" id="KST65863.1"/>
    </source>
</evidence>
<evidence type="ECO:0000256" key="2">
    <source>
        <dbReference type="SAM" id="Phobius"/>
    </source>
</evidence>
<dbReference type="OrthoDB" id="9759607at2"/>
<protein>
    <submittedName>
        <fullName evidence="6">Diguanylate cyclase</fullName>
    </submittedName>
</protein>
<proteinExistence type="predicted"/>
<dbReference type="PANTHER" id="PTHR46663:SF2">
    <property type="entry name" value="GGDEF DOMAIN-CONTAINING PROTEIN"/>
    <property type="match status" value="1"/>
</dbReference>
<keyword evidence="1" id="KW-0175">Coiled coil</keyword>
<feature type="domain" description="PAS" evidence="3">
    <location>
        <begin position="429"/>
        <end position="499"/>
    </location>
</feature>
<feature type="transmembrane region" description="Helical" evidence="2">
    <location>
        <begin position="376"/>
        <end position="395"/>
    </location>
</feature>
<feature type="domain" description="GGDEF" evidence="5">
    <location>
        <begin position="606"/>
        <end position="739"/>
    </location>
</feature>
<reference evidence="6 7" key="1">
    <citation type="journal article" date="2015" name="Genome Announc.">
        <title>Draft Genome of the Euendolithic (true boring) Cyanobacterium Mastigocoleus testarum strain BC008.</title>
        <authorList>
            <person name="Guida B.S."/>
            <person name="Garcia-Pichel F."/>
        </authorList>
    </citation>
    <scope>NUCLEOTIDE SEQUENCE [LARGE SCALE GENOMIC DNA]</scope>
    <source>
        <strain evidence="6 7">BC008</strain>
    </source>
</reference>
<keyword evidence="2" id="KW-0812">Transmembrane</keyword>
<dbReference type="PROSITE" id="PS50112">
    <property type="entry name" value="PAS"/>
    <property type="match status" value="1"/>
</dbReference>
<keyword evidence="2" id="KW-1133">Transmembrane helix</keyword>
<evidence type="ECO:0000259" key="5">
    <source>
        <dbReference type="PROSITE" id="PS50887"/>
    </source>
</evidence>
<dbReference type="CDD" id="cd00130">
    <property type="entry name" value="PAS"/>
    <property type="match status" value="1"/>
</dbReference>
<keyword evidence="2" id="KW-0472">Membrane</keyword>
<organism evidence="6 7">
    <name type="scientific">Mastigocoleus testarum BC008</name>
    <dbReference type="NCBI Taxonomy" id="371196"/>
    <lineage>
        <taxon>Bacteria</taxon>
        <taxon>Bacillati</taxon>
        <taxon>Cyanobacteriota</taxon>
        <taxon>Cyanophyceae</taxon>
        <taxon>Nostocales</taxon>
        <taxon>Hapalosiphonaceae</taxon>
        <taxon>Mastigocoleus</taxon>
    </lineage>
</organism>
<dbReference type="InterPro" id="IPR007890">
    <property type="entry name" value="CHASE2"/>
</dbReference>
<dbReference type="Gene3D" id="3.30.450.20">
    <property type="entry name" value="PAS domain"/>
    <property type="match status" value="1"/>
</dbReference>
<dbReference type="InterPro" id="IPR000160">
    <property type="entry name" value="GGDEF_dom"/>
</dbReference>
<dbReference type="InterPro" id="IPR043128">
    <property type="entry name" value="Rev_trsase/Diguanyl_cyclase"/>
</dbReference>
<comment type="caution">
    <text evidence="6">The sequence shown here is derived from an EMBL/GenBank/DDBJ whole genome shotgun (WGS) entry which is preliminary data.</text>
</comment>
<gene>
    <name evidence="6" type="ORF">BC008_23070</name>
</gene>
<evidence type="ECO:0000256" key="1">
    <source>
        <dbReference type="SAM" id="Coils"/>
    </source>
</evidence>
<dbReference type="PROSITE" id="PS50887">
    <property type="entry name" value="GGDEF"/>
    <property type="match status" value="1"/>
</dbReference>
<dbReference type="EMBL" id="LMTZ01000103">
    <property type="protein sequence ID" value="KST65863.1"/>
    <property type="molecule type" value="Genomic_DNA"/>
</dbReference>
<evidence type="ECO:0000313" key="7">
    <source>
        <dbReference type="Proteomes" id="UP000053372"/>
    </source>
</evidence>
<dbReference type="Proteomes" id="UP000053372">
    <property type="component" value="Unassembled WGS sequence"/>
</dbReference>
<evidence type="ECO:0000259" key="3">
    <source>
        <dbReference type="PROSITE" id="PS50112"/>
    </source>
</evidence>
<dbReference type="SUPFAM" id="SSF55073">
    <property type="entry name" value="Nucleotide cyclase"/>
    <property type="match status" value="1"/>
</dbReference>
<dbReference type="InterPro" id="IPR000700">
    <property type="entry name" value="PAS-assoc_C"/>
</dbReference>
<dbReference type="Pfam" id="PF00990">
    <property type="entry name" value="GGDEF"/>
    <property type="match status" value="1"/>
</dbReference>
<dbReference type="InterPro" id="IPR013656">
    <property type="entry name" value="PAS_4"/>
</dbReference>
<dbReference type="PROSITE" id="PS50113">
    <property type="entry name" value="PAC"/>
    <property type="match status" value="1"/>
</dbReference>
<dbReference type="PANTHER" id="PTHR46663">
    <property type="entry name" value="DIGUANYLATE CYCLASE DGCT-RELATED"/>
    <property type="match status" value="1"/>
</dbReference>
<dbReference type="SUPFAM" id="SSF55785">
    <property type="entry name" value="PYP-like sensor domain (PAS domain)"/>
    <property type="match status" value="1"/>
</dbReference>
<dbReference type="SMART" id="SM00091">
    <property type="entry name" value="PAS"/>
    <property type="match status" value="1"/>
</dbReference>
<keyword evidence="7" id="KW-1185">Reference proteome</keyword>
<dbReference type="Pfam" id="PF05226">
    <property type="entry name" value="CHASE2"/>
    <property type="match status" value="1"/>
</dbReference>
<dbReference type="InterPro" id="IPR000014">
    <property type="entry name" value="PAS"/>
</dbReference>
<dbReference type="FunFam" id="3.30.70.270:FF:000001">
    <property type="entry name" value="Diguanylate cyclase domain protein"/>
    <property type="match status" value="1"/>
</dbReference>
<name>A0A0V7ZNA1_9CYAN</name>
<dbReference type="RefSeq" id="WP_027843659.1">
    <property type="nucleotide sequence ID" value="NZ_LMTZ01000103.1"/>
</dbReference>
<dbReference type="SMART" id="SM00267">
    <property type="entry name" value="GGDEF"/>
    <property type="match status" value="1"/>
</dbReference>
<accession>A0A0V7ZNA1</accession>
<dbReference type="InterPro" id="IPR035965">
    <property type="entry name" value="PAS-like_dom_sf"/>
</dbReference>
<sequence length="747" mass="85675">MSKQLGKRFLGFVFGSKPSLSKDYRELVAASSVTFCILLLRSLGIFEPLEWKTLDHFFQLRPEEKPSSRITIVTIDEATIKEPGSWPIKDEIIADLLNRINHYKPRAIGLDIYRDIPIKPRNEELVEAYKSIPNLIGTELLSANKNSRVFPPRELSQKGKIGFNNILTDADGKTRRALLYWHINKQKHQSFALKLALTYLKSEGITPKKVKNDKDALRLGRAIFRRFQSNDGGYAGENDRGYQILFNFPKPPCPKSEIKTKYCDFHFDRVPFEDLRNSRAPKKLFTNRIVLIGYVASSISEPFLIPYSKNSTRPGKRITGIELQAYFISGLIQSAMTGRPQIQVWFKLTEYIFIFFCAYVGAFIKNRIYYSPHCFVGLLCLCLILFAGSYISFIFGWWIPVIPALFALLGSAVVFTYQIAQIQNELQRSKEFLAQVINSIPDPVYVKNSKYQWVVLNEAFCRLIGHQREELLEKCEHEFLPEDEANIFRQQEELVFYSRQPQEHEEKITSANQKTHLLATKRSLHRDGAGNFFLVGVIHDITERKRLEEELKHKAEELSRHNNELKSKENDLRYLAYHDPLTGLPNRKFFTEQLQESVNWAKTSSLLLGLLFIDLDGFKQVNDTFGHELGDRLLLSVSQRLISCLRGSDIVSRLGGDEFTVILRAIPTVEVAAKIAQKILAAMNESIILEGHIIKISASIGISIYPLNAEDSQTLIKQADTAMYRAKELGKNCYRFLGKEEWQLKVN</sequence>
<dbReference type="AlphaFoldDB" id="A0A0V7ZNA1"/>
<feature type="transmembrane region" description="Helical" evidence="2">
    <location>
        <begin position="344"/>
        <end position="364"/>
    </location>
</feature>
<dbReference type="SMART" id="SM01080">
    <property type="entry name" value="CHASE2"/>
    <property type="match status" value="1"/>
</dbReference>
<dbReference type="InterPro" id="IPR052163">
    <property type="entry name" value="DGC-Regulatory_Protein"/>
</dbReference>
<dbReference type="Gene3D" id="3.30.70.270">
    <property type="match status" value="1"/>
</dbReference>